<protein>
    <submittedName>
        <fullName evidence="1">Uncharacterized protein</fullName>
    </submittedName>
</protein>
<evidence type="ECO:0000313" key="2">
    <source>
        <dbReference type="Proteomes" id="UP000694567"/>
    </source>
</evidence>
<dbReference type="Ensembl" id="ENSBOBT00000014517.1">
    <property type="protein sequence ID" value="ENSBOBP00000014186.1"/>
    <property type="gene ID" value="ENSBOBG00000008932.1"/>
</dbReference>
<dbReference type="Proteomes" id="UP000694567">
    <property type="component" value="Unplaced"/>
</dbReference>
<dbReference type="AlphaFoldDB" id="A0A8C0F5F4"/>
<reference evidence="1" key="1">
    <citation type="submission" date="2025-08" db="UniProtKB">
        <authorList>
            <consortium name="Ensembl"/>
        </authorList>
    </citation>
    <scope>IDENTIFICATION</scope>
</reference>
<dbReference type="Gene3D" id="3.90.70.10">
    <property type="entry name" value="Cysteine proteinases"/>
    <property type="match status" value="1"/>
</dbReference>
<dbReference type="InterPro" id="IPR038765">
    <property type="entry name" value="Papain-like_cys_pep_sf"/>
</dbReference>
<organism evidence="1 2">
    <name type="scientific">Bubo bubo</name>
    <name type="common">Eurasian eagle-owl</name>
    <name type="synonym">Strix bubo</name>
    <dbReference type="NCBI Taxonomy" id="30461"/>
    <lineage>
        <taxon>Eukaryota</taxon>
        <taxon>Metazoa</taxon>
        <taxon>Chordata</taxon>
        <taxon>Craniata</taxon>
        <taxon>Vertebrata</taxon>
        <taxon>Euteleostomi</taxon>
        <taxon>Archelosauria</taxon>
        <taxon>Archosauria</taxon>
        <taxon>Dinosauria</taxon>
        <taxon>Saurischia</taxon>
        <taxon>Theropoda</taxon>
        <taxon>Coelurosauria</taxon>
        <taxon>Aves</taxon>
        <taxon>Neognathae</taxon>
        <taxon>Neoaves</taxon>
        <taxon>Telluraves</taxon>
        <taxon>Strigiformes</taxon>
        <taxon>Strigidae</taxon>
        <taxon>Bubo</taxon>
    </lineage>
</organism>
<sequence>MSVGSWDRGSGAISLHIVSSLFQCHFPAVIAEGMALPQRILFPLEKICMEWQQQRRAGAGLHSLGNTCFLNPPLLLGAQHSCCQQGFCMMCRTEERVNKVLQSSGSAIQPWAVVRIRRHFEPGMQGDAHEFLRCAADAMQRACLSGSSE</sequence>
<accession>A0A8C0F5F4</accession>
<dbReference type="SUPFAM" id="SSF54001">
    <property type="entry name" value="Cysteine proteinases"/>
    <property type="match status" value="1"/>
</dbReference>
<reference evidence="1" key="2">
    <citation type="submission" date="2025-09" db="UniProtKB">
        <authorList>
            <consortium name="Ensembl"/>
        </authorList>
    </citation>
    <scope>IDENTIFICATION</scope>
</reference>
<proteinExistence type="predicted"/>
<keyword evidence="2" id="KW-1185">Reference proteome</keyword>
<name>A0A8C0F5F4_BUBBB</name>
<evidence type="ECO:0000313" key="1">
    <source>
        <dbReference type="Ensembl" id="ENSBOBP00000014186.1"/>
    </source>
</evidence>